<dbReference type="PROSITE" id="PS01315">
    <property type="entry name" value="CDS"/>
    <property type="match status" value="1"/>
</dbReference>
<keyword evidence="8" id="KW-1003">Cell membrane</keyword>
<evidence type="ECO:0000256" key="9">
    <source>
        <dbReference type="ARBA" id="ARBA00022516"/>
    </source>
</evidence>
<dbReference type="OrthoDB" id="9799199at2"/>
<evidence type="ECO:0000256" key="15">
    <source>
        <dbReference type="ARBA" id="ARBA00023136"/>
    </source>
</evidence>
<keyword evidence="10 18" id="KW-0808">Transferase</keyword>
<evidence type="ECO:0000256" key="5">
    <source>
        <dbReference type="ARBA" id="ARBA00010185"/>
    </source>
</evidence>
<dbReference type="GO" id="GO:0004605">
    <property type="term" value="F:phosphatidate cytidylyltransferase activity"/>
    <property type="evidence" value="ECO:0007669"/>
    <property type="project" value="UniProtKB-EC"/>
</dbReference>
<organism evidence="20 21">
    <name type="scientific">Atopostipes suicloacalis DSM 15692</name>
    <dbReference type="NCBI Taxonomy" id="1121025"/>
    <lineage>
        <taxon>Bacteria</taxon>
        <taxon>Bacillati</taxon>
        <taxon>Bacillota</taxon>
        <taxon>Bacilli</taxon>
        <taxon>Lactobacillales</taxon>
        <taxon>Carnobacteriaceae</taxon>
        <taxon>Atopostipes</taxon>
    </lineage>
</organism>
<feature type="transmembrane region" description="Helical" evidence="19">
    <location>
        <begin position="173"/>
        <end position="193"/>
    </location>
</feature>
<keyword evidence="13 19" id="KW-1133">Transmembrane helix</keyword>
<comment type="catalytic activity">
    <reaction evidence="1 18">
        <text>a 1,2-diacyl-sn-glycero-3-phosphate + CTP + H(+) = a CDP-1,2-diacyl-sn-glycerol + diphosphate</text>
        <dbReference type="Rhea" id="RHEA:16229"/>
        <dbReference type="ChEBI" id="CHEBI:15378"/>
        <dbReference type="ChEBI" id="CHEBI:33019"/>
        <dbReference type="ChEBI" id="CHEBI:37563"/>
        <dbReference type="ChEBI" id="CHEBI:58332"/>
        <dbReference type="ChEBI" id="CHEBI:58608"/>
        <dbReference type="EC" id="2.7.7.41"/>
    </reaction>
</comment>
<evidence type="ECO:0000256" key="8">
    <source>
        <dbReference type="ARBA" id="ARBA00022475"/>
    </source>
</evidence>
<comment type="subcellular location">
    <subcellularLocation>
        <location evidence="2">Cell membrane</location>
        <topology evidence="2">Multi-pass membrane protein</topology>
    </subcellularLocation>
</comment>
<evidence type="ECO:0000256" key="3">
    <source>
        <dbReference type="ARBA" id="ARBA00005119"/>
    </source>
</evidence>
<keyword evidence="12 18" id="KW-0548">Nucleotidyltransferase</keyword>
<dbReference type="PANTHER" id="PTHR46382">
    <property type="entry name" value="PHOSPHATIDATE CYTIDYLYLTRANSFERASE"/>
    <property type="match status" value="1"/>
</dbReference>
<evidence type="ECO:0000256" key="10">
    <source>
        <dbReference type="ARBA" id="ARBA00022679"/>
    </source>
</evidence>
<proteinExistence type="inferred from homology"/>
<dbReference type="GO" id="GO:0016024">
    <property type="term" value="P:CDP-diacylglycerol biosynthetic process"/>
    <property type="evidence" value="ECO:0007669"/>
    <property type="project" value="UniProtKB-UniPathway"/>
</dbReference>
<keyword evidence="16" id="KW-0594">Phospholipid biosynthesis</keyword>
<evidence type="ECO:0000256" key="12">
    <source>
        <dbReference type="ARBA" id="ARBA00022695"/>
    </source>
</evidence>
<dbReference type="RefSeq" id="WP_073295595.1">
    <property type="nucleotide sequence ID" value="NZ_FQUF01000005.1"/>
</dbReference>
<dbReference type="STRING" id="1121025.SAMN02745249_00427"/>
<dbReference type="Proteomes" id="UP000184128">
    <property type="component" value="Unassembled WGS sequence"/>
</dbReference>
<gene>
    <name evidence="20" type="ORF">SAMN02745249_00427</name>
</gene>
<reference evidence="20 21" key="1">
    <citation type="submission" date="2016-11" db="EMBL/GenBank/DDBJ databases">
        <authorList>
            <person name="Jaros S."/>
            <person name="Januszkiewicz K."/>
            <person name="Wedrychowicz H."/>
        </authorList>
    </citation>
    <scope>NUCLEOTIDE SEQUENCE [LARGE SCALE GENOMIC DNA]</scope>
    <source>
        <strain evidence="20 21">DSM 15692</strain>
    </source>
</reference>
<feature type="transmembrane region" description="Helical" evidence="19">
    <location>
        <begin position="51"/>
        <end position="75"/>
    </location>
</feature>
<evidence type="ECO:0000313" key="21">
    <source>
        <dbReference type="Proteomes" id="UP000184128"/>
    </source>
</evidence>
<evidence type="ECO:0000256" key="18">
    <source>
        <dbReference type="RuleBase" id="RU003938"/>
    </source>
</evidence>
<keyword evidence="11 18" id="KW-0812">Transmembrane</keyword>
<protein>
    <recommendedName>
        <fullName evidence="7 18">Phosphatidate cytidylyltransferase</fullName>
        <ecNumber evidence="6 18">2.7.7.41</ecNumber>
    </recommendedName>
</protein>
<feature type="transmembrane region" description="Helical" evidence="19">
    <location>
        <begin position="6"/>
        <end position="39"/>
    </location>
</feature>
<dbReference type="GO" id="GO:0005886">
    <property type="term" value="C:plasma membrane"/>
    <property type="evidence" value="ECO:0007669"/>
    <property type="project" value="UniProtKB-SubCell"/>
</dbReference>
<name>A0A1M4TGU5_9LACT</name>
<dbReference type="Pfam" id="PF01148">
    <property type="entry name" value="CTP_transf_1"/>
    <property type="match status" value="1"/>
</dbReference>
<keyword evidence="9" id="KW-0444">Lipid biosynthesis</keyword>
<dbReference type="PANTHER" id="PTHR46382:SF1">
    <property type="entry name" value="PHOSPHATIDATE CYTIDYLYLTRANSFERASE"/>
    <property type="match status" value="1"/>
</dbReference>
<keyword evidence="15 19" id="KW-0472">Membrane</keyword>
<evidence type="ECO:0000256" key="11">
    <source>
        <dbReference type="ARBA" id="ARBA00022692"/>
    </source>
</evidence>
<evidence type="ECO:0000256" key="17">
    <source>
        <dbReference type="ARBA" id="ARBA00023264"/>
    </source>
</evidence>
<keyword evidence="21" id="KW-1185">Reference proteome</keyword>
<accession>A0A1M4TGU5</accession>
<dbReference type="EMBL" id="FQUF01000005">
    <property type="protein sequence ID" value="SHE43517.1"/>
    <property type="molecule type" value="Genomic_DNA"/>
</dbReference>
<evidence type="ECO:0000256" key="19">
    <source>
        <dbReference type="SAM" id="Phobius"/>
    </source>
</evidence>
<dbReference type="InterPro" id="IPR000374">
    <property type="entry name" value="PC_trans"/>
</dbReference>
<sequence>MRQRIITSIVLLVVLVPTIIIGGWPFNIVMGLIALLASIELIHMAKISRKLLPSIVTYLGTLSIVFFDYIAVYLPDNWSNSFTPVFSLMFLLICTVLIHDYDFTKAGISALTMFYVGLGGYAAVTIRESNLALFLFILLVVMSTDIGAYFIGSQIGKNKLAPKLSPNKTIEGFIGGIISAIIVASIYLIFFDFIYSKGIMLLVAGILSVTGQFGDLLESGFKRHFSVKDSGNILPGHGGILDRFDSALFTLSMAFILGVV</sequence>
<evidence type="ECO:0000256" key="14">
    <source>
        <dbReference type="ARBA" id="ARBA00023098"/>
    </source>
</evidence>
<keyword evidence="17" id="KW-1208">Phospholipid metabolism</keyword>
<evidence type="ECO:0000256" key="6">
    <source>
        <dbReference type="ARBA" id="ARBA00012487"/>
    </source>
</evidence>
<evidence type="ECO:0000256" key="2">
    <source>
        <dbReference type="ARBA" id="ARBA00004651"/>
    </source>
</evidence>
<evidence type="ECO:0000256" key="1">
    <source>
        <dbReference type="ARBA" id="ARBA00001698"/>
    </source>
</evidence>
<feature type="transmembrane region" description="Helical" evidence="19">
    <location>
        <begin position="106"/>
        <end position="126"/>
    </location>
</feature>
<feature type="transmembrane region" description="Helical" evidence="19">
    <location>
        <begin position="81"/>
        <end position="99"/>
    </location>
</feature>
<evidence type="ECO:0000256" key="7">
    <source>
        <dbReference type="ARBA" id="ARBA00019373"/>
    </source>
</evidence>
<dbReference type="UniPathway" id="UPA00557">
    <property type="reaction ID" value="UER00614"/>
</dbReference>
<dbReference type="EC" id="2.7.7.41" evidence="6 18"/>
<comment type="pathway">
    <text evidence="3 18">Phospholipid metabolism; CDP-diacylglycerol biosynthesis; CDP-diacylglycerol from sn-glycerol 3-phosphate: step 3/3.</text>
</comment>
<evidence type="ECO:0000313" key="20">
    <source>
        <dbReference type="EMBL" id="SHE43517.1"/>
    </source>
</evidence>
<keyword evidence="14" id="KW-0443">Lipid metabolism</keyword>
<feature type="transmembrane region" description="Helical" evidence="19">
    <location>
        <begin position="132"/>
        <end position="152"/>
    </location>
</feature>
<evidence type="ECO:0000256" key="13">
    <source>
        <dbReference type="ARBA" id="ARBA00022989"/>
    </source>
</evidence>
<dbReference type="AlphaFoldDB" id="A0A1M4TGU5"/>
<comment type="similarity">
    <text evidence="5 18">Belongs to the CDS family.</text>
</comment>
<comment type="pathway">
    <text evidence="4">Lipid metabolism.</text>
</comment>
<evidence type="ECO:0000256" key="4">
    <source>
        <dbReference type="ARBA" id="ARBA00005189"/>
    </source>
</evidence>
<evidence type="ECO:0000256" key="16">
    <source>
        <dbReference type="ARBA" id="ARBA00023209"/>
    </source>
</evidence>